<comment type="caution">
    <text evidence="1">The sequence shown here is derived from an EMBL/GenBank/DDBJ whole genome shotgun (WGS) entry which is preliminary data.</text>
</comment>
<accession>A0ACC2JKV4</accession>
<dbReference type="Proteomes" id="UP001153332">
    <property type="component" value="Unassembled WGS sequence"/>
</dbReference>
<dbReference type="EMBL" id="JAPUUL010001193">
    <property type="protein sequence ID" value="KAJ8128081.1"/>
    <property type="molecule type" value="Genomic_DNA"/>
</dbReference>
<evidence type="ECO:0000313" key="2">
    <source>
        <dbReference type="Proteomes" id="UP001153332"/>
    </source>
</evidence>
<reference evidence="1" key="1">
    <citation type="submission" date="2022-12" db="EMBL/GenBank/DDBJ databases">
        <title>Genome Sequence of Lasiodiplodia mahajangana.</title>
        <authorList>
            <person name="Buettner E."/>
        </authorList>
    </citation>
    <scope>NUCLEOTIDE SEQUENCE</scope>
    <source>
        <strain evidence="1">VT137</strain>
    </source>
</reference>
<protein>
    <submittedName>
        <fullName evidence="1">Uncharacterized protein</fullName>
    </submittedName>
</protein>
<keyword evidence="2" id="KW-1185">Reference proteome</keyword>
<sequence length="652" mass="70264">MPLTDANGAVSTNASNTATLEVPHTSTANSRASLRPLTESQTQALGSQESNIEHNQASSSAAKPLDRLLPVSESLGLSGLLGAVGGSLCVLGVFGFLTFLWFGYGSKPEAADATALWRFIALHNYFPQTITPSTILKSDVNDFTIVEDQNTTQFGDLLLYKKEDFHVFGSSSIAFLPPVYAVFGETQADFNVFPSANGLSDTGIIQRALLPIPGSDARSSLREIEATSFVLTSQSACLRPRINGMYTAGRFDIGSDSTTRYIVGTLDYKRSFEDTGVNLDGLCSDIGCEKVPFECAIPAAVKAEWQAIVCLFRGLLGTGSINRLAPSWDPADGVVVVATNINSEGWQSLANGGVLPAGNPYQEWQSYEVGTNQFLNISLCSFGFSVSRFDTLMSTPRPLREPKFDLDMTSLTPSSTEDVQNFLGVNGFQRSHSERGILDLRILGTPAGDNASSPASQITDVTYSGYRNVTVGKLTTDVLEDAIYLQFSPGALNTSILLCYFCVGYGYEANPRHGALFSDIIAETGRAANALLSYTTVTFATAYYTFLTSLRVRQDARIVAITNVATPGPCSINGCPGYISVATLLFIHLLCVTVVMIVYVWQLAGDGLADMLQEGQHASDAKVERIVDKGNKNYRVKVGRERARGPIEVIRI</sequence>
<gene>
    <name evidence="1" type="ORF">O1611_g5555</name>
</gene>
<organism evidence="1 2">
    <name type="scientific">Lasiodiplodia mahajangana</name>
    <dbReference type="NCBI Taxonomy" id="1108764"/>
    <lineage>
        <taxon>Eukaryota</taxon>
        <taxon>Fungi</taxon>
        <taxon>Dikarya</taxon>
        <taxon>Ascomycota</taxon>
        <taxon>Pezizomycotina</taxon>
        <taxon>Dothideomycetes</taxon>
        <taxon>Dothideomycetes incertae sedis</taxon>
        <taxon>Botryosphaeriales</taxon>
        <taxon>Botryosphaeriaceae</taxon>
        <taxon>Lasiodiplodia</taxon>
    </lineage>
</organism>
<name>A0ACC2JKV4_9PEZI</name>
<evidence type="ECO:0000313" key="1">
    <source>
        <dbReference type="EMBL" id="KAJ8128081.1"/>
    </source>
</evidence>
<proteinExistence type="predicted"/>